<dbReference type="PROSITE" id="PS50883">
    <property type="entry name" value="EAL"/>
    <property type="match status" value="1"/>
</dbReference>
<comment type="caution">
    <text evidence="6">The sequence shown here is derived from an EMBL/GenBank/DDBJ whole genome shotgun (WGS) entry which is preliminary data.</text>
</comment>
<reference evidence="6 7" key="1">
    <citation type="submission" date="2020-10" db="EMBL/GenBank/DDBJ databases">
        <title>The genome sequence of Chitinilyticum litopenaei 4Y14.</title>
        <authorList>
            <person name="Liu Y."/>
        </authorList>
    </citation>
    <scope>NUCLEOTIDE SEQUENCE [LARGE SCALE GENOMIC DNA]</scope>
    <source>
        <strain evidence="6 7">4Y14</strain>
    </source>
</reference>
<evidence type="ECO:0000259" key="5">
    <source>
        <dbReference type="PROSITE" id="PS50887"/>
    </source>
</evidence>
<dbReference type="Pfam" id="PF00563">
    <property type="entry name" value="EAL"/>
    <property type="match status" value="1"/>
</dbReference>
<feature type="domain" description="EAL" evidence="4">
    <location>
        <begin position="959"/>
        <end position="1212"/>
    </location>
</feature>
<dbReference type="InterPro" id="IPR000160">
    <property type="entry name" value="GGDEF_dom"/>
</dbReference>
<feature type="domain" description="GGDEF" evidence="5">
    <location>
        <begin position="818"/>
        <end position="950"/>
    </location>
</feature>
<feature type="domain" description="PAS" evidence="2">
    <location>
        <begin position="164"/>
        <end position="206"/>
    </location>
</feature>
<dbReference type="InterPro" id="IPR013655">
    <property type="entry name" value="PAS_fold_3"/>
</dbReference>
<dbReference type="SUPFAM" id="SSF55785">
    <property type="entry name" value="PYP-like sensor domain (PAS domain)"/>
    <property type="match status" value="4"/>
</dbReference>
<gene>
    <name evidence="6" type="ORF">INR99_13525</name>
</gene>
<dbReference type="InterPro" id="IPR000014">
    <property type="entry name" value="PAS"/>
</dbReference>
<feature type="domain" description="PAC" evidence="3">
    <location>
        <begin position="486"/>
        <end position="539"/>
    </location>
</feature>
<dbReference type="InterPro" id="IPR000700">
    <property type="entry name" value="PAS-assoc_C"/>
</dbReference>
<dbReference type="Pfam" id="PF00990">
    <property type="entry name" value="GGDEF"/>
    <property type="match status" value="1"/>
</dbReference>
<feature type="domain" description="PAC" evidence="3">
    <location>
        <begin position="612"/>
        <end position="665"/>
    </location>
</feature>
<name>A0A8J7G1P7_9NEIS</name>
<keyword evidence="7" id="KW-1185">Reference proteome</keyword>
<dbReference type="SUPFAM" id="SSF141868">
    <property type="entry name" value="EAL domain-like"/>
    <property type="match status" value="1"/>
</dbReference>
<dbReference type="PROSITE" id="PS50113">
    <property type="entry name" value="PAC"/>
    <property type="match status" value="3"/>
</dbReference>
<dbReference type="SMART" id="SM00086">
    <property type="entry name" value="PAC"/>
    <property type="match status" value="4"/>
</dbReference>
<comment type="catalytic activity">
    <reaction evidence="1">
        <text>3',3'-c-di-GMP + H2O = 5'-phosphoguanylyl(3'-&gt;5')guanosine + H(+)</text>
        <dbReference type="Rhea" id="RHEA:24902"/>
        <dbReference type="ChEBI" id="CHEBI:15377"/>
        <dbReference type="ChEBI" id="CHEBI:15378"/>
        <dbReference type="ChEBI" id="CHEBI:58754"/>
        <dbReference type="ChEBI" id="CHEBI:58805"/>
        <dbReference type="EC" id="3.1.4.52"/>
    </reaction>
    <physiologicalReaction direction="left-to-right" evidence="1">
        <dbReference type="Rhea" id="RHEA:24903"/>
    </physiologicalReaction>
</comment>
<dbReference type="InterPro" id="IPR013656">
    <property type="entry name" value="PAS_4"/>
</dbReference>
<dbReference type="Pfam" id="PF08448">
    <property type="entry name" value="PAS_4"/>
    <property type="match status" value="1"/>
</dbReference>
<dbReference type="Proteomes" id="UP000604481">
    <property type="component" value="Unassembled WGS sequence"/>
</dbReference>
<dbReference type="InterPro" id="IPR001610">
    <property type="entry name" value="PAC"/>
</dbReference>
<dbReference type="PROSITE" id="PS50887">
    <property type="entry name" value="GGDEF"/>
    <property type="match status" value="1"/>
</dbReference>
<dbReference type="Gene3D" id="3.20.20.450">
    <property type="entry name" value="EAL domain"/>
    <property type="match status" value="1"/>
</dbReference>
<organism evidence="6 7">
    <name type="scientific">Chitinilyticum piscinae</name>
    <dbReference type="NCBI Taxonomy" id="2866724"/>
    <lineage>
        <taxon>Bacteria</taxon>
        <taxon>Pseudomonadati</taxon>
        <taxon>Pseudomonadota</taxon>
        <taxon>Betaproteobacteria</taxon>
        <taxon>Neisseriales</taxon>
        <taxon>Chitinibacteraceae</taxon>
        <taxon>Chitinilyticum</taxon>
    </lineage>
</organism>
<dbReference type="GO" id="GO:0071111">
    <property type="term" value="F:cyclic-guanylate-specific phosphodiesterase activity"/>
    <property type="evidence" value="ECO:0007669"/>
    <property type="project" value="UniProtKB-EC"/>
</dbReference>
<dbReference type="PROSITE" id="PS50112">
    <property type="entry name" value="PAS"/>
    <property type="match status" value="2"/>
</dbReference>
<evidence type="ECO:0000259" key="3">
    <source>
        <dbReference type="PROSITE" id="PS50113"/>
    </source>
</evidence>
<dbReference type="Pfam" id="PF13426">
    <property type="entry name" value="PAS_9"/>
    <property type="match status" value="2"/>
</dbReference>
<evidence type="ECO:0000259" key="4">
    <source>
        <dbReference type="PROSITE" id="PS50883"/>
    </source>
</evidence>
<dbReference type="EMBL" id="JADFUA010000009">
    <property type="protein sequence ID" value="MBE9610355.1"/>
    <property type="molecule type" value="Genomic_DNA"/>
</dbReference>
<dbReference type="Gene3D" id="3.30.450.20">
    <property type="entry name" value="PAS domain"/>
    <property type="match status" value="4"/>
</dbReference>
<dbReference type="FunFam" id="3.30.70.270:FF:000001">
    <property type="entry name" value="Diguanylate cyclase domain protein"/>
    <property type="match status" value="1"/>
</dbReference>
<dbReference type="CDD" id="cd00130">
    <property type="entry name" value="PAS"/>
    <property type="match status" value="4"/>
</dbReference>
<protein>
    <submittedName>
        <fullName evidence="6">EAL domain-containing protein</fullName>
    </submittedName>
</protein>
<dbReference type="Gene3D" id="3.30.70.270">
    <property type="match status" value="1"/>
</dbReference>
<dbReference type="RefSeq" id="WP_194116886.1">
    <property type="nucleotide sequence ID" value="NZ_JADFUA010000009.1"/>
</dbReference>
<dbReference type="FunFam" id="3.20.20.450:FF:000001">
    <property type="entry name" value="Cyclic di-GMP phosphodiesterase yahA"/>
    <property type="match status" value="1"/>
</dbReference>
<sequence>MIAPADSAQDSCSFCFDTRLARALAAGPHALMLLDPVFDERGSICDFLCVFANAAAARELRLPDVDHLQGKQIRRDWANQADSEALYALLCSVESRQQPLRLEQTLTFRQDEHNYRVQIYPAPPGLALGLRNIDQEVQARALADDYTHRLEAAVLERSQALEQNALRARALLGALRTGIVAHSADGCITEFNPMAAELLGLSDEQLGIPLDQVERSWVLVDEQGNPVPLEQYPNRLVLSSLQAVQDRIYGISDGATRPLVWCLTDAFPRLDADGKLCEVIVHFVDITSQMRQKTASQRSRLRAEHMLYLQSMGTQLDEAGLLDEIRQLAMRLTDSSTVYLSFDACAPQGSERQLAVRLAGSGNEFLHLAVSGKVREYDDVDRQLLEDLGRDCWLVLHQLRLQHAWQADRKRMQMVIGASRIGIWEYEILENQRGIRINREYAHQLGYPAEHFSEDADGFRNRLHPDDRERVLAYLQDYLGGTSTHYQQEFRLRDSHGQYRHILSSGEVVERYPDGQPRRMMGTHLDVTDERQTQARLRAVERQLSDTLNSVDLITVVLDTAGGIVFCSEHLARLLGYQVSDLLGQNWFAMFGRPEQQLPALYQHALANQTLKEVNETHIRCHNGGARLIRWHNTLRRDPSGSVVGTISIGEDITAQQQAQNELKLAATVFDNNSEGVLITDAQFRIVKANRAFCLLSGQSEAQLQGSHAQRLFLLENLAEYRRHRSTLRFNRAWQGELQLRRRKGNHLPIGMSVNCVLNPQGQITHYVGVMTDISERKRQQAQIEYMAYHDPLTGLPNRLLLADRFLVARARADREQSKLALLFIDLDRFKLVNDTLGHPTGDMLLQLVSARLHDCIRECDTVARLGGDEFLVLLSISHAGEAIAVASKILETMAMPLHLSGRAVHSGASIGVSLYPDDGQDFTQLQQRADTALYLSKQEGRNTYRFYHDTATDQTQDPLELDTRLRQALRNGELRVHYQPQIELESGKLVGFEALVRWQHPQKGAISPAQFIPLAEETGFILDIGAWVLRESCRQMKSWLDAGYPELTLAVNLSAIQFSRGNLVELVRETLQESGLPARCLELELTESVLLNDAELCRSTLNTLSSMGVQVSIDDFGTGYSCLSYLKDLDVSKLKIDRSFVIKLNDERNRAIVKAIISLAQALGLTTLAEGVETPDELLQLHRLGCAEIQGYFCGRPQGAADCTPWLDSRLRDESLIVPPHSVLID</sequence>
<dbReference type="InterPro" id="IPR035965">
    <property type="entry name" value="PAS-like_dom_sf"/>
</dbReference>
<feature type="domain" description="PAC" evidence="3">
    <location>
        <begin position="734"/>
        <end position="786"/>
    </location>
</feature>
<accession>A0A8J7G1P7</accession>
<dbReference type="NCBIfam" id="TIGR00229">
    <property type="entry name" value="sensory_box"/>
    <property type="match status" value="3"/>
</dbReference>
<dbReference type="Pfam" id="PF08447">
    <property type="entry name" value="PAS_3"/>
    <property type="match status" value="1"/>
</dbReference>
<dbReference type="InterPro" id="IPR043128">
    <property type="entry name" value="Rev_trsase/Diguanyl_cyclase"/>
</dbReference>
<dbReference type="InterPro" id="IPR035919">
    <property type="entry name" value="EAL_sf"/>
</dbReference>
<feature type="domain" description="PAS" evidence="2">
    <location>
        <begin position="540"/>
        <end position="595"/>
    </location>
</feature>
<dbReference type="SMART" id="SM00052">
    <property type="entry name" value="EAL"/>
    <property type="match status" value="1"/>
</dbReference>
<dbReference type="SUPFAM" id="SSF55073">
    <property type="entry name" value="Nucleotide cyclase"/>
    <property type="match status" value="1"/>
</dbReference>
<dbReference type="SMART" id="SM00091">
    <property type="entry name" value="PAS"/>
    <property type="match status" value="4"/>
</dbReference>
<dbReference type="CDD" id="cd01948">
    <property type="entry name" value="EAL"/>
    <property type="match status" value="1"/>
</dbReference>
<dbReference type="InterPro" id="IPR029787">
    <property type="entry name" value="Nucleotide_cyclase"/>
</dbReference>
<proteinExistence type="predicted"/>
<evidence type="ECO:0000259" key="2">
    <source>
        <dbReference type="PROSITE" id="PS50112"/>
    </source>
</evidence>
<dbReference type="InterPro" id="IPR001633">
    <property type="entry name" value="EAL_dom"/>
</dbReference>
<evidence type="ECO:0000313" key="6">
    <source>
        <dbReference type="EMBL" id="MBE9610355.1"/>
    </source>
</evidence>
<evidence type="ECO:0000313" key="7">
    <source>
        <dbReference type="Proteomes" id="UP000604481"/>
    </source>
</evidence>
<dbReference type="AlphaFoldDB" id="A0A8J7G1P7"/>
<dbReference type="PANTHER" id="PTHR44757">
    <property type="entry name" value="DIGUANYLATE CYCLASE DGCP"/>
    <property type="match status" value="1"/>
</dbReference>
<dbReference type="GO" id="GO:0071732">
    <property type="term" value="P:cellular response to nitric oxide"/>
    <property type="evidence" value="ECO:0007669"/>
    <property type="project" value="UniProtKB-ARBA"/>
</dbReference>
<dbReference type="PANTHER" id="PTHR44757:SF2">
    <property type="entry name" value="BIOFILM ARCHITECTURE MAINTENANCE PROTEIN MBAA"/>
    <property type="match status" value="1"/>
</dbReference>
<dbReference type="CDD" id="cd01949">
    <property type="entry name" value="GGDEF"/>
    <property type="match status" value="1"/>
</dbReference>
<dbReference type="NCBIfam" id="TIGR00254">
    <property type="entry name" value="GGDEF"/>
    <property type="match status" value="1"/>
</dbReference>
<evidence type="ECO:0000256" key="1">
    <source>
        <dbReference type="ARBA" id="ARBA00051114"/>
    </source>
</evidence>
<dbReference type="InterPro" id="IPR052155">
    <property type="entry name" value="Biofilm_reg_signaling"/>
</dbReference>
<dbReference type="SMART" id="SM00267">
    <property type="entry name" value="GGDEF"/>
    <property type="match status" value="1"/>
</dbReference>